<comment type="caution">
    <text evidence="1">The sequence shown here is derived from an EMBL/GenBank/DDBJ whole genome shotgun (WGS) entry which is preliminary data.</text>
</comment>
<sequence length="139" mass="15939">MKRISPQEIQFRRNNNHFCKYGVKYALGFVCRLKHLNFILADDEDEKWEFLDVLGKQDDHTGHPGNVKKLTVACVIDPTTQDDYVYEKGLLKCKRKIHVGKEKGLRKKIVHSLHSLPLGDHSSGIVVCKELKLSSIGPW</sequence>
<organism evidence="1 2">
    <name type="scientific">Cinchona calisaya</name>
    <dbReference type="NCBI Taxonomy" id="153742"/>
    <lineage>
        <taxon>Eukaryota</taxon>
        <taxon>Viridiplantae</taxon>
        <taxon>Streptophyta</taxon>
        <taxon>Embryophyta</taxon>
        <taxon>Tracheophyta</taxon>
        <taxon>Spermatophyta</taxon>
        <taxon>Magnoliopsida</taxon>
        <taxon>eudicotyledons</taxon>
        <taxon>Gunneridae</taxon>
        <taxon>Pentapetalae</taxon>
        <taxon>asterids</taxon>
        <taxon>lamiids</taxon>
        <taxon>Gentianales</taxon>
        <taxon>Rubiaceae</taxon>
        <taxon>Cinchonoideae</taxon>
        <taxon>Cinchoneae</taxon>
        <taxon>Cinchona</taxon>
    </lineage>
</organism>
<dbReference type="Proteomes" id="UP001630127">
    <property type="component" value="Unassembled WGS sequence"/>
</dbReference>
<proteinExistence type="predicted"/>
<evidence type="ECO:0000313" key="1">
    <source>
        <dbReference type="EMBL" id="KAL3507416.1"/>
    </source>
</evidence>
<accession>A0ABD2YL55</accession>
<name>A0ABD2YL55_9GENT</name>
<protein>
    <submittedName>
        <fullName evidence="1">Uncharacterized protein</fullName>
    </submittedName>
</protein>
<dbReference type="AlphaFoldDB" id="A0ABD2YL55"/>
<keyword evidence="2" id="KW-1185">Reference proteome</keyword>
<gene>
    <name evidence="1" type="ORF">ACH5RR_032798</name>
</gene>
<dbReference type="EMBL" id="JBJUIK010000013">
    <property type="protein sequence ID" value="KAL3507416.1"/>
    <property type="molecule type" value="Genomic_DNA"/>
</dbReference>
<evidence type="ECO:0000313" key="2">
    <source>
        <dbReference type="Proteomes" id="UP001630127"/>
    </source>
</evidence>
<reference evidence="1 2" key="1">
    <citation type="submission" date="2024-11" db="EMBL/GenBank/DDBJ databases">
        <title>A near-complete genome assembly of Cinchona calisaya.</title>
        <authorList>
            <person name="Lian D.C."/>
            <person name="Zhao X.W."/>
            <person name="Wei L."/>
        </authorList>
    </citation>
    <scope>NUCLEOTIDE SEQUENCE [LARGE SCALE GENOMIC DNA]</scope>
    <source>
        <tissue evidence="1">Nenye</tissue>
    </source>
</reference>